<sequence length="236" mass="26998">MEEVLRLLTEYGDYIIGTKGRSKNTVRVYMDDLRSFVQFLCRENLGFRDVGRSELRLYLSWLTTTAGYKKTGYARVSVSRKFIVLRSFYKFLVYKGIVSNNPVSNGRRFSMKIEKHLPIFMGYEEVARLLNAPDTSTVLGLRDSAILEVLYSSGIRLAELASLNLNQVSIKSKEIRVYGKGSKERLVLIGKAAINALNNYLLYGRPELEQALGSALFLNRYGTRLSRRSFENIVRH</sequence>
<keyword evidence="6" id="KW-0238">DNA-binding</keyword>
<name>A0A382BFC9_9ZZZZ</name>
<dbReference type="GO" id="GO:0007059">
    <property type="term" value="P:chromosome segregation"/>
    <property type="evidence" value="ECO:0007669"/>
    <property type="project" value="UniProtKB-KW"/>
</dbReference>
<dbReference type="Pfam" id="PF00589">
    <property type="entry name" value="Phage_integrase"/>
    <property type="match status" value="1"/>
</dbReference>
<dbReference type="InterPro" id="IPR011010">
    <property type="entry name" value="DNA_brk_join_enz"/>
</dbReference>
<keyword evidence="2" id="KW-0963">Cytoplasm</keyword>
<dbReference type="GO" id="GO:0051301">
    <property type="term" value="P:cell division"/>
    <property type="evidence" value="ECO:0007669"/>
    <property type="project" value="UniProtKB-KW"/>
</dbReference>
<keyword evidence="3" id="KW-0132">Cell division</keyword>
<dbReference type="PROSITE" id="PS51900">
    <property type="entry name" value="CB"/>
    <property type="match status" value="1"/>
</dbReference>
<evidence type="ECO:0008006" key="12">
    <source>
        <dbReference type="Google" id="ProtNLM"/>
    </source>
</evidence>
<dbReference type="PROSITE" id="PS51898">
    <property type="entry name" value="TYR_RECOMBINASE"/>
    <property type="match status" value="1"/>
</dbReference>
<evidence type="ECO:0000256" key="1">
    <source>
        <dbReference type="ARBA" id="ARBA00004496"/>
    </source>
</evidence>
<comment type="subcellular location">
    <subcellularLocation>
        <location evidence="1">Cytoplasm</location>
    </subcellularLocation>
</comment>
<dbReference type="GO" id="GO:0015074">
    <property type="term" value="P:DNA integration"/>
    <property type="evidence" value="ECO:0007669"/>
    <property type="project" value="UniProtKB-KW"/>
</dbReference>
<accession>A0A382BFC9</accession>
<dbReference type="Pfam" id="PF02899">
    <property type="entry name" value="Phage_int_SAM_1"/>
    <property type="match status" value="1"/>
</dbReference>
<evidence type="ECO:0000256" key="5">
    <source>
        <dbReference type="ARBA" id="ARBA00022908"/>
    </source>
</evidence>
<proteinExistence type="predicted"/>
<organism evidence="11">
    <name type="scientific">marine metagenome</name>
    <dbReference type="NCBI Taxonomy" id="408172"/>
    <lineage>
        <taxon>unclassified sequences</taxon>
        <taxon>metagenomes</taxon>
        <taxon>ecological metagenomes</taxon>
    </lineage>
</organism>
<evidence type="ECO:0000259" key="9">
    <source>
        <dbReference type="PROSITE" id="PS51898"/>
    </source>
</evidence>
<protein>
    <recommendedName>
        <fullName evidence="12">Tyr recombinase domain-containing protein</fullName>
    </recommendedName>
</protein>
<feature type="domain" description="Tyr recombinase" evidence="9">
    <location>
        <begin position="116"/>
        <end position="236"/>
    </location>
</feature>
<dbReference type="Gene3D" id="1.10.443.10">
    <property type="entry name" value="Intergrase catalytic core"/>
    <property type="match status" value="1"/>
</dbReference>
<keyword evidence="8" id="KW-0131">Cell cycle</keyword>
<dbReference type="Gene3D" id="1.10.150.130">
    <property type="match status" value="1"/>
</dbReference>
<evidence type="ECO:0000256" key="7">
    <source>
        <dbReference type="ARBA" id="ARBA00023172"/>
    </source>
</evidence>
<evidence type="ECO:0000256" key="6">
    <source>
        <dbReference type="ARBA" id="ARBA00023125"/>
    </source>
</evidence>
<dbReference type="GO" id="GO:0003677">
    <property type="term" value="F:DNA binding"/>
    <property type="evidence" value="ECO:0007669"/>
    <property type="project" value="UniProtKB-KW"/>
</dbReference>
<dbReference type="GO" id="GO:0006310">
    <property type="term" value="P:DNA recombination"/>
    <property type="evidence" value="ECO:0007669"/>
    <property type="project" value="UniProtKB-KW"/>
</dbReference>
<dbReference type="InterPro" id="IPR013762">
    <property type="entry name" value="Integrase-like_cat_sf"/>
</dbReference>
<feature type="non-terminal residue" evidence="11">
    <location>
        <position position="236"/>
    </location>
</feature>
<evidence type="ECO:0000256" key="3">
    <source>
        <dbReference type="ARBA" id="ARBA00022618"/>
    </source>
</evidence>
<dbReference type="InterPro" id="IPR044068">
    <property type="entry name" value="CB"/>
</dbReference>
<evidence type="ECO:0000256" key="8">
    <source>
        <dbReference type="ARBA" id="ARBA00023306"/>
    </source>
</evidence>
<evidence type="ECO:0000256" key="2">
    <source>
        <dbReference type="ARBA" id="ARBA00022490"/>
    </source>
</evidence>
<dbReference type="GO" id="GO:0005737">
    <property type="term" value="C:cytoplasm"/>
    <property type="evidence" value="ECO:0007669"/>
    <property type="project" value="UniProtKB-SubCell"/>
</dbReference>
<evidence type="ECO:0000256" key="4">
    <source>
        <dbReference type="ARBA" id="ARBA00022829"/>
    </source>
</evidence>
<dbReference type="InterPro" id="IPR004107">
    <property type="entry name" value="Integrase_SAM-like_N"/>
</dbReference>
<dbReference type="AlphaFoldDB" id="A0A382BFC9"/>
<keyword evidence="4" id="KW-0159">Chromosome partition</keyword>
<reference evidence="11" key="1">
    <citation type="submission" date="2018-05" db="EMBL/GenBank/DDBJ databases">
        <authorList>
            <person name="Lanie J.A."/>
            <person name="Ng W.-L."/>
            <person name="Kazmierczak K.M."/>
            <person name="Andrzejewski T.M."/>
            <person name="Davidsen T.M."/>
            <person name="Wayne K.J."/>
            <person name="Tettelin H."/>
            <person name="Glass J.I."/>
            <person name="Rusch D."/>
            <person name="Podicherti R."/>
            <person name="Tsui H.-C.T."/>
            <person name="Winkler M.E."/>
        </authorList>
    </citation>
    <scope>NUCLEOTIDE SEQUENCE</scope>
</reference>
<dbReference type="InterPro" id="IPR010998">
    <property type="entry name" value="Integrase_recombinase_N"/>
</dbReference>
<keyword evidence="5" id="KW-0229">DNA integration</keyword>
<keyword evidence="7" id="KW-0233">DNA recombination</keyword>
<dbReference type="InterPro" id="IPR050090">
    <property type="entry name" value="Tyrosine_recombinase_XerCD"/>
</dbReference>
<dbReference type="SUPFAM" id="SSF56349">
    <property type="entry name" value="DNA breaking-rejoining enzymes"/>
    <property type="match status" value="1"/>
</dbReference>
<evidence type="ECO:0000313" key="11">
    <source>
        <dbReference type="EMBL" id="SVB12508.1"/>
    </source>
</evidence>
<gene>
    <name evidence="11" type="ORF">METZ01_LOCUS165362</name>
</gene>
<evidence type="ECO:0000259" key="10">
    <source>
        <dbReference type="PROSITE" id="PS51900"/>
    </source>
</evidence>
<dbReference type="PANTHER" id="PTHR30349:SF77">
    <property type="entry name" value="TYROSINE RECOMBINASE XERC"/>
    <property type="match status" value="1"/>
</dbReference>
<feature type="domain" description="Core-binding (CB)" evidence="10">
    <location>
        <begin position="2"/>
        <end position="93"/>
    </location>
</feature>
<dbReference type="EMBL" id="UINC01029570">
    <property type="protein sequence ID" value="SVB12508.1"/>
    <property type="molecule type" value="Genomic_DNA"/>
</dbReference>
<dbReference type="PANTHER" id="PTHR30349">
    <property type="entry name" value="PHAGE INTEGRASE-RELATED"/>
    <property type="match status" value="1"/>
</dbReference>
<dbReference type="InterPro" id="IPR002104">
    <property type="entry name" value="Integrase_catalytic"/>
</dbReference>